<organism evidence="6 7">
    <name type="scientific">Thalassospira profundimaris</name>
    <dbReference type="NCBI Taxonomy" id="502049"/>
    <lineage>
        <taxon>Bacteria</taxon>
        <taxon>Pseudomonadati</taxon>
        <taxon>Pseudomonadota</taxon>
        <taxon>Alphaproteobacteria</taxon>
        <taxon>Rhodospirillales</taxon>
        <taxon>Thalassospiraceae</taxon>
        <taxon>Thalassospira</taxon>
    </lineage>
</organism>
<dbReference type="AlphaFoldDB" id="A0A367XJK3"/>
<evidence type="ECO:0000256" key="3">
    <source>
        <dbReference type="ARBA" id="ARBA00023125"/>
    </source>
</evidence>
<keyword evidence="3" id="KW-0238">DNA-binding</keyword>
<sequence>MRGRDFAELRAFACVVEHGSFRSAAAHLGMSASAISQTIRNLEERLGMRLLHRTTRSVAPSQAGERLMARLAPAIHDFDNAVAELTEMRDTPAGCVRINATRVAAMHYLAPKIAAFLQDYPDITLDITLDEKLIDIVADGFDAGIRLGESLEKNMVAVRLGGDMRMMAVAAPSYFARAGIPATPRDLRTHRCFSYRWPTSGRLYRWEFERGTEKLDIEVEGPLITDDPELGLHAVLEGAGIAYLFDYQVRHYVESGQLTHVLAEWSPPFPGFYLYYPSRRHMARPLRCFIDFITNRNTGAALPPLSR</sequence>
<dbReference type="Proteomes" id="UP000252517">
    <property type="component" value="Unassembled WGS sequence"/>
</dbReference>
<dbReference type="RefSeq" id="WP_114086405.1">
    <property type="nucleotide sequence ID" value="NZ_JPWH01000001.1"/>
</dbReference>
<feature type="domain" description="HTH lysR-type" evidence="5">
    <location>
        <begin position="4"/>
        <end position="61"/>
    </location>
</feature>
<gene>
    <name evidence="6" type="ORF">TH25_00065</name>
</gene>
<dbReference type="InterPro" id="IPR000847">
    <property type="entry name" value="LysR_HTH_N"/>
</dbReference>
<evidence type="ECO:0000313" key="6">
    <source>
        <dbReference type="EMBL" id="RCK53824.1"/>
    </source>
</evidence>
<dbReference type="InterPro" id="IPR036390">
    <property type="entry name" value="WH_DNA-bd_sf"/>
</dbReference>
<dbReference type="Pfam" id="PF03466">
    <property type="entry name" value="LysR_substrate"/>
    <property type="match status" value="1"/>
</dbReference>
<dbReference type="EMBL" id="JPWH01000001">
    <property type="protein sequence ID" value="RCK53824.1"/>
    <property type="molecule type" value="Genomic_DNA"/>
</dbReference>
<dbReference type="CDD" id="cd08474">
    <property type="entry name" value="PBP2_CrgA_like_5"/>
    <property type="match status" value="1"/>
</dbReference>
<evidence type="ECO:0000256" key="4">
    <source>
        <dbReference type="ARBA" id="ARBA00023163"/>
    </source>
</evidence>
<dbReference type="GO" id="GO:0003700">
    <property type="term" value="F:DNA-binding transcription factor activity"/>
    <property type="evidence" value="ECO:0007669"/>
    <property type="project" value="InterPro"/>
</dbReference>
<dbReference type="GO" id="GO:0006351">
    <property type="term" value="P:DNA-templated transcription"/>
    <property type="evidence" value="ECO:0007669"/>
    <property type="project" value="TreeGrafter"/>
</dbReference>
<proteinExistence type="inferred from homology"/>
<accession>A0A367XJK3</accession>
<dbReference type="InterPro" id="IPR036388">
    <property type="entry name" value="WH-like_DNA-bd_sf"/>
</dbReference>
<protein>
    <submittedName>
        <fullName evidence="6">LysR family transcriptional regulator</fullName>
    </submittedName>
</protein>
<dbReference type="InterPro" id="IPR058163">
    <property type="entry name" value="LysR-type_TF_proteobact-type"/>
</dbReference>
<comment type="similarity">
    <text evidence="1">Belongs to the LysR transcriptional regulatory family.</text>
</comment>
<dbReference type="OrthoDB" id="9812435at2"/>
<dbReference type="Gene3D" id="1.10.10.10">
    <property type="entry name" value="Winged helix-like DNA-binding domain superfamily/Winged helix DNA-binding domain"/>
    <property type="match status" value="1"/>
</dbReference>
<evidence type="ECO:0000313" key="7">
    <source>
        <dbReference type="Proteomes" id="UP000252517"/>
    </source>
</evidence>
<dbReference type="Pfam" id="PF00126">
    <property type="entry name" value="HTH_1"/>
    <property type="match status" value="1"/>
</dbReference>
<dbReference type="FunFam" id="1.10.10.10:FF:000001">
    <property type="entry name" value="LysR family transcriptional regulator"/>
    <property type="match status" value="1"/>
</dbReference>
<dbReference type="SUPFAM" id="SSF53850">
    <property type="entry name" value="Periplasmic binding protein-like II"/>
    <property type="match status" value="1"/>
</dbReference>
<evidence type="ECO:0000259" key="5">
    <source>
        <dbReference type="PROSITE" id="PS50931"/>
    </source>
</evidence>
<dbReference type="PANTHER" id="PTHR30537">
    <property type="entry name" value="HTH-TYPE TRANSCRIPTIONAL REGULATOR"/>
    <property type="match status" value="1"/>
</dbReference>
<keyword evidence="4" id="KW-0804">Transcription</keyword>
<dbReference type="Gene3D" id="3.40.190.290">
    <property type="match status" value="1"/>
</dbReference>
<evidence type="ECO:0000256" key="1">
    <source>
        <dbReference type="ARBA" id="ARBA00009437"/>
    </source>
</evidence>
<comment type="caution">
    <text evidence="6">The sequence shown here is derived from an EMBL/GenBank/DDBJ whole genome shotgun (WGS) entry which is preliminary data.</text>
</comment>
<dbReference type="GO" id="GO:0043565">
    <property type="term" value="F:sequence-specific DNA binding"/>
    <property type="evidence" value="ECO:0007669"/>
    <property type="project" value="TreeGrafter"/>
</dbReference>
<dbReference type="InterPro" id="IPR005119">
    <property type="entry name" value="LysR_subst-bd"/>
</dbReference>
<dbReference type="SUPFAM" id="SSF46785">
    <property type="entry name" value="Winged helix' DNA-binding domain"/>
    <property type="match status" value="1"/>
</dbReference>
<name>A0A367XJK3_9PROT</name>
<dbReference type="PANTHER" id="PTHR30537:SF1">
    <property type="entry name" value="HTH-TYPE TRANSCRIPTIONAL REGULATOR PGRR"/>
    <property type="match status" value="1"/>
</dbReference>
<evidence type="ECO:0000256" key="2">
    <source>
        <dbReference type="ARBA" id="ARBA00023015"/>
    </source>
</evidence>
<reference evidence="6 7" key="1">
    <citation type="submission" date="2014-07" db="EMBL/GenBank/DDBJ databases">
        <title>Draft genome sequence of Thalassospira profundimaris S25-3-2.</title>
        <authorList>
            <person name="Lai Q."/>
            <person name="Shao Z."/>
        </authorList>
    </citation>
    <scope>NUCLEOTIDE SEQUENCE [LARGE SCALE GENOMIC DNA]</scope>
    <source>
        <strain evidence="6 7">S25-3-2</strain>
    </source>
</reference>
<keyword evidence="2" id="KW-0805">Transcription regulation</keyword>
<dbReference type="PROSITE" id="PS50931">
    <property type="entry name" value="HTH_LYSR"/>
    <property type="match status" value="1"/>
</dbReference>